<dbReference type="InterPro" id="IPR036388">
    <property type="entry name" value="WH-like_DNA-bd_sf"/>
</dbReference>
<comment type="caution">
    <text evidence="6">The sequence shown here is derived from an EMBL/GenBank/DDBJ whole genome shotgun (WGS) entry which is preliminary data.</text>
</comment>
<dbReference type="SUPFAM" id="SSF53850">
    <property type="entry name" value="Periplasmic binding protein-like II"/>
    <property type="match status" value="1"/>
</dbReference>
<keyword evidence="4" id="KW-0804">Transcription</keyword>
<feature type="domain" description="HTH lysR-type" evidence="5">
    <location>
        <begin position="1"/>
        <end position="58"/>
    </location>
</feature>
<dbReference type="PANTHER" id="PTHR30346">
    <property type="entry name" value="TRANSCRIPTIONAL DUAL REGULATOR HCAR-RELATED"/>
    <property type="match status" value="1"/>
</dbReference>
<keyword evidence="7" id="KW-1185">Reference proteome</keyword>
<organism evidence="6 7">
    <name type="scientific">Slackia faecicanis</name>
    <dbReference type="NCBI Taxonomy" id="255723"/>
    <lineage>
        <taxon>Bacteria</taxon>
        <taxon>Bacillati</taxon>
        <taxon>Actinomycetota</taxon>
        <taxon>Coriobacteriia</taxon>
        <taxon>Eggerthellales</taxon>
        <taxon>Eggerthellaceae</taxon>
        <taxon>Slackia</taxon>
    </lineage>
</organism>
<evidence type="ECO:0000259" key="5">
    <source>
        <dbReference type="PROSITE" id="PS50931"/>
    </source>
</evidence>
<dbReference type="Proteomes" id="UP000267368">
    <property type="component" value="Unassembled WGS sequence"/>
</dbReference>
<dbReference type="CDD" id="cd05466">
    <property type="entry name" value="PBP2_LTTR_substrate"/>
    <property type="match status" value="1"/>
</dbReference>
<dbReference type="GO" id="GO:0003700">
    <property type="term" value="F:DNA-binding transcription factor activity"/>
    <property type="evidence" value="ECO:0007669"/>
    <property type="project" value="InterPro"/>
</dbReference>
<dbReference type="GO" id="GO:0032993">
    <property type="term" value="C:protein-DNA complex"/>
    <property type="evidence" value="ECO:0007669"/>
    <property type="project" value="TreeGrafter"/>
</dbReference>
<dbReference type="GO" id="GO:0003677">
    <property type="term" value="F:DNA binding"/>
    <property type="evidence" value="ECO:0007669"/>
    <property type="project" value="UniProtKB-KW"/>
</dbReference>
<dbReference type="InterPro" id="IPR036390">
    <property type="entry name" value="WH_DNA-bd_sf"/>
</dbReference>
<dbReference type="PROSITE" id="PS50931">
    <property type="entry name" value="HTH_LYSR"/>
    <property type="match status" value="1"/>
</dbReference>
<dbReference type="Pfam" id="PF03466">
    <property type="entry name" value="LysR_substrate"/>
    <property type="match status" value="1"/>
</dbReference>
<sequence>MEIRQLEYVVEVARRGSYTKAADALFVSRQGLSKAIKNLESEIGRPLFQGVGGRLKTTNTGEAFVRAAAPVVSSFEELASRFSNQKKSQEQQSLSIAVAHGVMLSLPHHAIARFQRANPDILLSLEEVTTETALDMADEGEADVAIVGSAPCHLQDFDTLLVVKTGIYLYVPKESPLANEDILPLKSLDKQPFITTGKRNHLHRFFIEQCGASGIAPHILFTTSDIPMLVEQAERQKACYFGFPPSVKKTDKETHVLKPVDIGHEAWFGTYAVKRKGAPLSEAAKAFWSYLSHEVSHAATTQ</sequence>
<dbReference type="EMBL" id="QICB01000005">
    <property type="protein sequence ID" value="RNL19455.1"/>
    <property type="molecule type" value="Genomic_DNA"/>
</dbReference>
<keyword evidence="3" id="KW-0238">DNA-binding</keyword>
<dbReference type="InterPro" id="IPR000847">
    <property type="entry name" value="LysR_HTH_N"/>
</dbReference>
<keyword evidence="2" id="KW-0805">Transcription regulation</keyword>
<dbReference type="Gene3D" id="1.10.10.10">
    <property type="entry name" value="Winged helix-like DNA-binding domain superfamily/Winged helix DNA-binding domain"/>
    <property type="match status" value="1"/>
</dbReference>
<dbReference type="InterPro" id="IPR005119">
    <property type="entry name" value="LysR_subst-bd"/>
</dbReference>
<dbReference type="PANTHER" id="PTHR30346:SF28">
    <property type="entry name" value="HTH-TYPE TRANSCRIPTIONAL REGULATOR CYNR"/>
    <property type="match status" value="1"/>
</dbReference>
<evidence type="ECO:0000256" key="1">
    <source>
        <dbReference type="ARBA" id="ARBA00009437"/>
    </source>
</evidence>
<evidence type="ECO:0000256" key="4">
    <source>
        <dbReference type="ARBA" id="ARBA00023163"/>
    </source>
</evidence>
<proteinExistence type="inferred from homology"/>
<dbReference type="AlphaFoldDB" id="A0A3N0AEE5"/>
<dbReference type="SUPFAM" id="SSF46785">
    <property type="entry name" value="Winged helix' DNA-binding domain"/>
    <property type="match status" value="1"/>
</dbReference>
<reference evidence="7" key="1">
    <citation type="submission" date="2018-05" db="EMBL/GenBank/DDBJ databases">
        <title>Genome Sequencing of selected type strains of the family Eggerthellaceae.</title>
        <authorList>
            <person name="Danylec N."/>
            <person name="Stoll D.A."/>
            <person name="Doetsch A."/>
            <person name="Huch M."/>
        </authorList>
    </citation>
    <scope>NUCLEOTIDE SEQUENCE [LARGE SCALE GENOMIC DNA]</scope>
    <source>
        <strain evidence="7">DSM 17537</strain>
    </source>
</reference>
<evidence type="ECO:0000313" key="7">
    <source>
        <dbReference type="Proteomes" id="UP000267368"/>
    </source>
</evidence>
<dbReference type="Pfam" id="PF00126">
    <property type="entry name" value="HTH_1"/>
    <property type="match status" value="1"/>
</dbReference>
<name>A0A3N0AEE5_9ACTN</name>
<gene>
    <name evidence="6" type="ORF">DMP07_07085</name>
</gene>
<dbReference type="OrthoDB" id="3181812at2"/>
<evidence type="ECO:0000256" key="3">
    <source>
        <dbReference type="ARBA" id="ARBA00023125"/>
    </source>
</evidence>
<evidence type="ECO:0000313" key="6">
    <source>
        <dbReference type="EMBL" id="RNL19455.1"/>
    </source>
</evidence>
<protein>
    <submittedName>
        <fullName evidence="6">LysR family transcriptional regulator</fullName>
    </submittedName>
</protein>
<comment type="similarity">
    <text evidence="1">Belongs to the LysR transcriptional regulatory family.</text>
</comment>
<dbReference type="Gene3D" id="3.40.190.290">
    <property type="match status" value="1"/>
</dbReference>
<dbReference type="RefSeq" id="WP_123198448.1">
    <property type="nucleotide sequence ID" value="NZ_QICB01000005.1"/>
</dbReference>
<evidence type="ECO:0000256" key="2">
    <source>
        <dbReference type="ARBA" id="ARBA00023015"/>
    </source>
</evidence>
<accession>A0A3N0AEE5</accession>